<dbReference type="RefSeq" id="WP_101717091.1">
    <property type="nucleotide sequence ID" value="NZ_PJRS01000011.1"/>
</dbReference>
<dbReference type="SMART" id="SM00065">
    <property type="entry name" value="GAF"/>
    <property type="match status" value="1"/>
</dbReference>
<name>A0A2N5DP93_9CAUL</name>
<evidence type="ECO:0000256" key="6">
    <source>
        <dbReference type="ARBA" id="ARBA00022777"/>
    </source>
</evidence>
<dbReference type="InterPro" id="IPR036097">
    <property type="entry name" value="HisK_dim/P_sf"/>
</dbReference>
<evidence type="ECO:0000256" key="5">
    <source>
        <dbReference type="ARBA" id="ARBA00022741"/>
    </source>
</evidence>
<comment type="catalytic activity">
    <reaction evidence="1">
        <text>ATP + protein L-histidine = ADP + protein N-phospho-L-histidine.</text>
        <dbReference type="EC" id="2.7.13.3"/>
    </reaction>
</comment>
<evidence type="ECO:0000256" key="2">
    <source>
        <dbReference type="ARBA" id="ARBA00012438"/>
    </source>
</evidence>
<evidence type="ECO:0000256" key="9">
    <source>
        <dbReference type="SAM" id="MobiDB-lite"/>
    </source>
</evidence>
<dbReference type="GO" id="GO:0005524">
    <property type="term" value="F:ATP binding"/>
    <property type="evidence" value="ECO:0007669"/>
    <property type="project" value="UniProtKB-KW"/>
</dbReference>
<evidence type="ECO:0000256" key="7">
    <source>
        <dbReference type="ARBA" id="ARBA00022840"/>
    </source>
</evidence>
<dbReference type="Pfam" id="PF00512">
    <property type="entry name" value="HisKA"/>
    <property type="match status" value="1"/>
</dbReference>
<dbReference type="InterPro" id="IPR029016">
    <property type="entry name" value="GAF-like_dom_sf"/>
</dbReference>
<keyword evidence="6 11" id="KW-0418">Kinase</keyword>
<keyword evidence="4" id="KW-0808">Transferase</keyword>
<comment type="caution">
    <text evidence="11">The sequence shown here is derived from an EMBL/GenBank/DDBJ whole genome shotgun (WGS) entry which is preliminary data.</text>
</comment>
<evidence type="ECO:0000256" key="1">
    <source>
        <dbReference type="ARBA" id="ARBA00000085"/>
    </source>
</evidence>
<dbReference type="PRINTS" id="PR00344">
    <property type="entry name" value="BCTRLSENSOR"/>
</dbReference>
<organism evidence="11 12">
    <name type="scientific">Caulobacter zeae</name>
    <dbReference type="NCBI Taxonomy" id="2055137"/>
    <lineage>
        <taxon>Bacteria</taxon>
        <taxon>Pseudomonadati</taxon>
        <taxon>Pseudomonadota</taxon>
        <taxon>Alphaproteobacteria</taxon>
        <taxon>Caulobacterales</taxon>
        <taxon>Caulobacteraceae</taxon>
        <taxon>Caulobacter</taxon>
    </lineage>
</organism>
<dbReference type="EC" id="2.7.13.3" evidence="2"/>
<dbReference type="SUPFAM" id="SSF55781">
    <property type="entry name" value="GAF domain-like"/>
    <property type="match status" value="1"/>
</dbReference>
<dbReference type="SMART" id="SM00387">
    <property type="entry name" value="HATPase_c"/>
    <property type="match status" value="1"/>
</dbReference>
<keyword evidence="3" id="KW-0597">Phosphoprotein</keyword>
<dbReference type="PANTHER" id="PTHR42878">
    <property type="entry name" value="TWO-COMPONENT HISTIDINE KINASE"/>
    <property type="match status" value="1"/>
</dbReference>
<dbReference type="PANTHER" id="PTHR42878:SF7">
    <property type="entry name" value="SENSOR HISTIDINE KINASE GLRK"/>
    <property type="match status" value="1"/>
</dbReference>
<dbReference type="GO" id="GO:0007234">
    <property type="term" value="P:osmosensory signaling via phosphorelay pathway"/>
    <property type="evidence" value="ECO:0007669"/>
    <property type="project" value="TreeGrafter"/>
</dbReference>
<dbReference type="CDD" id="cd00082">
    <property type="entry name" value="HisKA"/>
    <property type="match status" value="1"/>
</dbReference>
<protein>
    <recommendedName>
        <fullName evidence="2">histidine kinase</fullName>
        <ecNumber evidence="2">2.7.13.3</ecNumber>
    </recommendedName>
</protein>
<dbReference type="SMART" id="SM00388">
    <property type="entry name" value="HisKA"/>
    <property type="match status" value="1"/>
</dbReference>
<dbReference type="InterPro" id="IPR004358">
    <property type="entry name" value="Sig_transdc_His_kin-like_C"/>
</dbReference>
<dbReference type="Pfam" id="PF02518">
    <property type="entry name" value="HATPase_c"/>
    <property type="match status" value="1"/>
</dbReference>
<accession>A0A2N5DP93</accession>
<dbReference type="PROSITE" id="PS50109">
    <property type="entry name" value="HIS_KIN"/>
    <property type="match status" value="1"/>
</dbReference>
<keyword evidence="12" id="KW-1185">Reference proteome</keyword>
<dbReference type="OrthoDB" id="9795133at2"/>
<dbReference type="GO" id="GO:0000156">
    <property type="term" value="F:phosphorelay response regulator activity"/>
    <property type="evidence" value="ECO:0007669"/>
    <property type="project" value="TreeGrafter"/>
</dbReference>
<dbReference type="InterPro" id="IPR036890">
    <property type="entry name" value="HATPase_C_sf"/>
</dbReference>
<sequence>MDSESGTTTDDLPDDLTAKASTPRDAALPELLADVAKVAKIEVVPQILEVVCQTTGMGFAAVARVTKDRWMACAVRDEIGFGLLPGGELEVATTICDEIRDNQTAVVIDHVAEDPVWRDHHTPLKYGLQSYISTPIHHNGQFFGTLCAIDPRPANLRGTQALATFELFAKLIGSHLDAQDRLAESQVALATSQRASELRDQFIAVLGHDLRNPLAAINGGTRLLRKEPTREKAEFILRQMDQSVARMAGLIDDVMDFARVRLGGGFGLEARAVPPEALNQSLEQLVAELRSAQPHRRIESEIAVSQTVVCDQARIAQMLSNLLGNALTHGDPAKPVRVEAVTRDGQFVLAVVNGGPAIPPETMAKLFQPFTRGSAEMQQGLGLGLYIASEIARSHGGALALESDDQETRFSFSKRL</sequence>
<dbReference type="GO" id="GO:0000155">
    <property type="term" value="F:phosphorelay sensor kinase activity"/>
    <property type="evidence" value="ECO:0007669"/>
    <property type="project" value="InterPro"/>
</dbReference>
<evidence type="ECO:0000313" key="11">
    <source>
        <dbReference type="EMBL" id="PLR27893.1"/>
    </source>
</evidence>
<dbReference type="SUPFAM" id="SSF47384">
    <property type="entry name" value="Homodimeric domain of signal transducing histidine kinase"/>
    <property type="match status" value="1"/>
</dbReference>
<evidence type="ECO:0000259" key="10">
    <source>
        <dbReference type="PROSITE" id="PS50109"/>
    </source>
</evidence>
<dbReference type="InterPro" id="IPR003018">
    <property type="entry name" value="GAF"/>
</dbReference>
<evidence type="ECO:0000256" key="4">
    <source>
        <dbReference type="ARBA" id="ARBA00022679"/>
    </source>
</evidence>
<dbReference type="GO" id="GO:0030295">
    <property type="term" value="F:protein kinase activator activity"/>
    <property type="evidence" value="ECO:0007669"/>
    <property type="project" value="TreeGrafter"/>
</dbReference>
<evidence type="ECO:0000256" key="3">
    <source>
        <dbReference type="ARBA" id="ARBA00022553"/>
    </source>
</evidence>
<keyword evidence="7" id="KW-0067">ATP-binding</keyword>
<dbReference type="EMBL" id="PJRS01000011">
    <property type="protein sequence ID" value="PLR27893.1"/>
    <property type="molecule type" value="Genomic_DNA"/>
</dbReference>
<dbReference type="InterPro" id="IPR003661">
    <property type="entry name" value="HisK_dim/P_dom"/>
</dbReference>
<keyword evidence="5" id="KW-0547">Nucleotide-binding</keyword>
<dbReference type="Gene3D" id="3.30.450.40">
    <property type="match status" value="1"/>
</dbReference>
<dbReference type="SUPFAM" id="SSF55874">
    <property type="entry name" value="ATPase domain of HSP90 chaperone/DNA topoisomerase II/histidine kinase"/>
    <property type="match status" value="1"/>
</dbReference>
<dbReference type="CDD" id="cd00075">
    <property type="entry name" value="HATPase"/>
    <property type="match status" value="1"/>
</dbReference>
<dbReference type="Pfam" id="PF01590">
    <property type="entry name" value="GAF"/>
    <property type="match status" value="1"/>
</dbReference>
<feature type="domain" description="Histidine kinase" evidence="10">
    <location>
        <begin position="205"/>
        <end position="416"/>
    </location>
</feature>
<dbReference type="Gene3D" id="1.10.287.130">
    <property type="match status" value="1"/>
</dbReference>
<evidence type="ECO:0000313" key="12">
    <source>
        <dbReference type="Proteomes" id="UP000234479"/>
    </source>
</evidence>
<keyword evidence="8" id="KW-0902">Two-component regulatory system</keyword>
<gene>
    <name evidence="11" type="ORF">SGCZBJ_05935</name>
</gene>
<dbReference type="Proteomes" id="UP000234479">
    <property type="component" value="Unassembled WGS sequence"/>
</dbReference>
<evidence type="ECO:0000256" key="8">
    <source>
        <dbReference type="ARBA" id="ARBA00023012"/>
    </source>
</evidence>
<dbReference type="AlphaFoldDB" id="A0A2N5DP93"/>
<dbReference type="InterPro" id="IPR003594">
    <property type="entry name" value="HATPase_dom"/>
</dbReference>
<feature type="region of interest" description="Disordered" evidence="9">
    <location>
        <begin position="1"/>
        <end position="20"/>
    </location>
</feature>
<reference evidence="11 12" key="1">
    <citation type="submission" date="2017-12" db="EMBL/GenBank/DDBJ databases">
        <title>The genome sequence of Caulobacter sp. 410.</title>
        <authorList>
            <person name="Gao J."/>
            <person name="Mao X."/>
            <person name="Sun J."/>
        </authorList>
    </citation>
    <scope>NUCLEOTIDE SEQUENCE [LARGE SCALE GENOMIC DNA]</scope>
    <source>
        <strain evidence="11 12">410</strain>
    </source>
</reference>
<dbReference type="InterPro" id="IPR005467">
    <property type="entry name" value="His_kinase_dom"/>
</dbReference>
<dbReference type="Gene3D" id="3.30.565.10">
    <property type="entry name" value="Histidine kinase-like ATPase, C-terminal domain"/>
    <property type="match status" value="1"/>
</dbReference>
<proteinExistence type="predicted"/>
<dbReference type="InterPro" id="IPR050351">
    <property type="entry name" value="BphY/WalK/GraS-like"/>
</dbReference>